<feature type="transmembrane region" description="Helical" evidence="1">
    <location>
        <begin position="97"/>
        <end position="121"/>
    </location>
</feature>
<feature type="transmembrane region" description="Helical" evidence="1">
    <location>
        <begin position="206"/>
        <end position="224"/>
    </location>
</feature>
<accession>A0A923HLI5</accession>
<evidence type="ECO:0000256" key="1">
    <source>
        <dbReference type="SAM" id="Phobius"/>
    </source>
</evidence>
<feature type="transmembrane region" description="Helical" evidence="1">
    <location>
        <begin position="388"/>
        <end position="406"/>
    </location>
</feature>
<keyword evidence="3" id="KW-1185">Reference proteome</keyword>
<keyword evidence="1" id="KW-0812">Transmembrane</keyword>
<feature type="transmembrane region" description="Helical" evidence="1">
    <location>
        <begin position="312"/>
        <end position="333"/>
    </location>
</feature>
<comment type="caution">
    <text evidence="2">The sequence shown here is derived from an EMBL/GenBank/DDBJ whole genome shotgun (WGS) entry which is preliminary data.</text>
</comment>
<feature type="transmembrane region" description="Helical" evidence="1">
    <location>
        <begin position="183"/>
        <end position="200"/>
    </location>
</feature>
<reference evidence="2" key="1">
    <citation type="submission" date="2020-08" db="EMBL/GenBank/DDBJ databases">
        <title>Novel species isolated from subtropical streams in China.</title>
        <authorList>
            <person name="Lu H."/>
        </authorList>
    </citation>
    <scope>NUCLEOTIDE SEQUENCE</scope>
    <source>
        <strain evidence="2">LX22W</strain>
    </source>
</reference>
<keyword evidence="1" id="KW-0472">Membrane</keyword>
<feature type="transmembrane region" description="Helical" evidence="1">
    <location>
        <begin position="236"/>
        <end position="258"/>
    </location>
</feature>
<gene>
    <name evidence="2" type="ORF">H8K36_10775</name>
</gene>
<feature type="transmembrane region" description="Helical" evidence="1">
    <location>
        <begin position="584"/>
        <end position="602"/>
    </location>
</feature>
<feature type="transmembrane region" description="Helical" evidence="1">
    <location>
        <begin position="17"/>
        <end position="37"/>
    </location>
</feature>
<name>A0A923HLI5_9BURK</name>
<feature type="transmembrane region" description="Helical" evidence="1">
    <location>
        <begin position="156"/>
        <end position="176"/>
    </location>
</feature>
<dbReference type="AlphaFoldDB" id="A0A923HLI5"/>
<evidence type="ECO:0000313" key="2">
    <source>
        <dbReference type="EMBL" id="MBC3881860.1"/>
    </source>
</evidence>
<dbReference type="RefSeq" id="WP_186916480.1">
    <property type="nucleotide sequence ID" value="NZ_JACOFZ010000003.1"/>
</dbReference>
<sequence length="609" mass="68189">MNNAVFFQKYPSRYSTLMCWGLFLVLLVVYLLVYLNFLPSSSGMIGHDFAYLFPAWFDGEIWFRNNGLETPWFTPSFCAGQPFFPDPQSTFYSIPQFLVFIVSPLDAVMITLVMTASLMFWGSYLLMRYVFNCHRNTALLVGSLMMLNGFLPHRIIVGHVTYHAFALVPWIALLLLVPLRSRWHAILLALAAGAFLSYWVHSGFGTLMLAGGLAVALVALVAMLRGAAIISFLIRSMLAATFGLALSASKLWAGFAFIGQFPRSFYALPGADNILDELTMVAGALFLPSQEAYQLGMPSMRNLQWALAPHEWAYNFSTAIFAFLAIGSLYLLMKQWREIRDHLKSAKHVSLLVLLLLVLALPLLLNFWSPTWNETLKQIPLINSMSTPLRWLIVFIPLIAVLAGLLNDRMQEKRWGAAVSLGLIALSTIQMQQESREYYAGQSYSMVPVMVADQYLKQDLIRPQILNLGTSANIQIPSLNIPLKLNDTLIAGVSQVACYNPIFGYQLEKFSAQGLSIGSVMHQAGGKLNLKNPACYVYPNENGCRPGDQFTVEQREQAQSLVSYKPYPFEMPESQKKANMITRIALYIAAFALVAGLLSLVVKRRRYAE</sequence>
<proteinExistence type="predicted"/>
<evidence type="ECO:0000313" key="3">
    <source>
        <dbReference type="Proteomes" id="UP000627446"/>
    </source>
</evidence>
<dbReference type="Proteomes" id="UP000627446">
    <property type="component" value="Unassembled WGS sequence"/>
</dbReference>
<protein>
    <submittedName>
        <fullName evidence="2">Uncharacterized protein</fullName>
    </submittedName>
</protein>
<feature type="transmembrane region" description="Helical" evidence="1">
    <location>
        <begin position="349"/>
        <end position="368"/>
    </location>
</feature>
<dbReference type="EMBL" id="JACOFZ010000003">
    <property type="protein sequence ID" value="MBC3881860.1"/>
    <property type="molecule type" value="Genomic_DNA"/>
</dbReference>
<organism evidence="2 3">
    <name type="scientific">Undibacterium nitidum</name>
    <dbReference type="NCBI Taxonomy" id="2762298"/>
    <lineage>
        <taxon>Bacteria</taxon>
        <taxon>Pseudomonadati</taxon>
        <taxon>Pseudomonadota</taxon>
        <taxon>Betaproteobacteria</taxon>
        <taxon>Burkholderiales</taxon>
        <taxon>Oxalobacteraceae</taxon>
        <taxon>Undibacterium</taxon>
    </lineage>
</organism>
<keyword evidence="1" id="KW-1133">Transmembrane helix</keyword>